<feature type="region of interest" description="Disordered" evidence="1">
    <location>
        <begin position="133"/>
        <end position="154"/>
    </location>
</feature>
<sequence length="154" mass="16139">MTPRAPAGGTQLAKSKACDDAKADEKAPARERTTAPEPTENEAPAPPAASLLSPTPHVVMPTSIAVAHWGRLLDGALFAESGRIDWHLLLRRTFGADSLQCPGCEGRLKILASVTDRGAVTKISAHLGLATAPPPRAAAREPTDEQMTFDVDAA</sequence>
<proteinExistence type="predicted"/>
<accession>A0A4P2Q5E1</accession>
<evidence type="ECO:0000313" key="3">
    <source>
        <dbReference type="Proteomes" id="UP000295781"/>
    </source>
</evidence>
<feature type="compositionally biased region" description="Basic and acidic residues" evidence="1">
    <location>
        <begin position="16"/>
        <end position="34"/>
    </location>
</feature>
<gene>
    <name evidence="2" type="ORF">SOCEGT47_051760</name>
</gene>
<dbReference type="AlphaFoldDB" id="A0A4P2Q5E1"/>
<feature type="compositionally biased region" description="Low complexity" evidence="1">
    <location>
        <begin position="35"/>
        <end position="54"/>
    </location>
</feature>
<evidence type="ECO:0000256" key="1">
    <source>
        <dbReference type="SAM" id="MobiDB-lite"/>
    </source>
</evidence>
<protein>
    <submittedName>
        <fullName evidence="2">Uncharacterized protein</fullName>
    </submittedName>
</protein>
<dbReference type="EMBL" id="CP012670">
    <property type="protein sequence ID" value="AUX24637.1"/>
    <property type="molecule type" value="Genomic_DNA"/>
</dbReference>
<organism evidence="2 3">
    <name type="scientific">Sorangium cellulosum</name>
    <name type="common">Polyangium cellulosum</name>
    <dbReference type="NCBI Taxonomy" id="56"/>
    <lineage>
        <taxon>Bacteria</taxon>
        <taxon>Pseudomonadati</taxon>
        <taxon>Myxococcota</taxon>
        <taxon>Polyangia</taxon>
        <taxon>Polyangiales</taxon>
        <taxon>Polyangiaceae</taxon>
        <taxon>Sorangium</taxon>
    </lineage>
</organism>
<name>A0A4P2Q5E1_SORCE</name>
<reference evidence="2 3" key="1">
    <citation type="submission" date="2015-09" db="EMBL/GenBank/DDBJ databases">
        <title>Sorangium comparison.</title>
        <authorList>
            <person name="Zaburannyi N."/>
            <person name="Bunk B."/>
            <person name="Overmann J."/>
            <person name="Mueller R."/>
        </authorList>
    </citation>
    <scope>NUCLEOTIDE SEQUENCE [LARGE SCALE GENOMIC DNA]</scope>
    <source>
        <strain evidence="2 3">So ceGT47</strain>
    </source>
</reference>
<feature type="region of interest" description="Disordered" evidence="1">
    <location>
        <begin position="1"/>
        <end position="54"/>
    </location>
</feature>
<evidence type="ECO:0000313" key="2">
    <source>
        <dbReference type="EMBL" id="AUX24637.1"/>
    </source>
</evidence>
<dbReference type="Proteomes" id="UP000295781">
    <property type="component" value="Chromosome"/>
</dbReference>